<name>A0A9X2C7C1_9PSED</name>
<evidence type="ECO:0000313" key="2">
    <source>
        <dbReference type="Proteomes" id="UP001155059"/>
    </source>
</evidence>
<protein>
    <submittedName>
        <fullName evidence="1">Uncharacterized protein</fullName>
    </submittedName>
</protein>
<reference evidence="1 2" key="2">
    <citation type="journal article" date="2023" name="Plant Pathol.">
        <title>Dismantling and reorganizing Pseudomonas marginalis sensu#lato.</title>
        <authorList>
            <person name="Sawada H."/>
            <person name="Fujikawa T."/>
            <person name="Satou M."/>
        </authorList>
    </citation>
    <scope>NUCLEOTIDE SEQUENCE [LARGE SCALE GENOMIC DNA]</scope>
    <source>
        <strain evidence="1 2">MAFF 302030</strain>
    </source>
</reference>
<gene>
    <name evidence="1" type="ORF">M1B34_21895</name>
</gene>
<dbReference type="Proteomes" id="UP001155059">
    <property type="component" value="Unassembled WGS sequence"/>
</dbReference>
<accession>A0A9X2C7C1</accession>
<dbReference type="AlphaFoldDB" id="A0A9X2C7C1"/>
<sequence>MQSSELGKHSEGIELTNCRQMSNAVVVWIKCLESYPGWREWKHERIKRTLLAEDLPLPENGIFKEEFVFSDDVERQHAVVFQYLGLEQTINSLKDCEFYFRRYPFRGLPISRSAHVTNICEMYFGRFYELKERFKKYFKAITAVAPHHALEIGLFIKTFDKVFDAELRERNSIHHHARFEDSSIDRVFLTGSITDKGWEREHNNAYRKLAREWVERVRQRGAVLDRFLDETAKATLETCSFLKL</sequence>
<evidence type="ECO:0000313" key="1">
    <source>
        <dbReference type="EMBL" id="MCK9800272.1"/>
    </source>
</evidence>
<proteinExistence type="predicted"/>
<dbReference type="EMBL" id="JALQCW010000061">
    <property type="protein sequence ID" value="MCK9800272.1"/>
    <property type="molecule type" value="Genomic_DNA"/>
</dbReference>
<comment type="caution">
    <text evidence="1">The sequence shown here is derived from an EMBL/GenBank/DDBJ whole genome shotgun (WGS) entry which is preliminary data.</text>
</comment>
<dbReference type="RefSeq" id="WP_268266202.1">
    <property type="nucleotide sequence ID" value="NZ_JALQCW010000061.1"/>
</dbReference>
<organism evidence="1 2">
    <name type="scientific">Pseudomonas morbosilactucae</name>
    <dbReference type="NCBI Taxonomy" id="2938197"/>
    <lineage>
        <taxon>Bacteria</taxon>
        <taxon>Pseudomonadati</taxon>
        <taxon>Pseudomonadota</taxon>
        <taxon>Gammaproteobacteria</taxon>
        <taxon>Pseudomonadales</taxon>
        <taxon>Pseudomonadaceae</taxon>
        <taxon>Pseudomonas</taxon>
    </lineage>
</organism>
<reference evidence="1 2" key="1">
    <citation type="journal article" date="2022" name="Int. J. Syst. Evol. Microbiol.">
        <title>Pseudomonas aegrilactucae sp. nov. and Pseudomonas morbosilactucae sp. nov., pathogens causing bacterial rot of lettuce in Japan.</title>
        <authorList>
            <person name="Sawada H."/>
            <person name="Fujikawa T."/>
            <person name="Satou M."/>
        </authorList>
    </citation>
    <scope>NUCLEOTIDE SEQUENCE [LARGE SCALE GENOMIC DNA]</scope>
    <source>
        <strain evidence="1 2">MAFF 302030</strain>
    </source>
</reference>